<dbReference type="Pfam" id="PF04977">
    <property type="entry name" value="DivIC"/>
    <property type="match status" value="1"/>
</dbReference>
<dbReference type="AlphaFoldDB" id="A0A1F5FUQ1"/>
<keyword evidence="5" id="KW-0472">Membrane</keyword>
<organism evidence="8 9">
    <name type="scientific">Candidatus Curtissbacteria bacterium RBG_13_40_7</name>
    <dbReference type="NCBI Taxonomy" id="1797706"/>
    <lineage>
        <taxon>Bacteria</taxon>
        <taxon>Candidatus Curtissiibacteriota</taxon>
    </lineage>
</organism>
<proteinExistence type="predicted"/>
<evidence type="ECO:0000313" key="9">
    <source>
        <dbReference type="Proteomes" id="UP000179252"/>
    </source>
</evidence>
<dbReference type="PANTHER" id="PTHR37485">
    <property type="entry name" value="CELL DIVISION PROTEIN FTSB"/>
    <property type="match status" value="1"/>
</dbReference>
<evidence type="ECO:0000256" key="4">
    <source>
        <dbReference type="ARBA" id="ARBA00022989"/>
    </source>
</evidence>
<accession>A0A1F5FUQ1</accession>
<evidence type="ECO:0000256" key="7">
    <source>
        <dbReference type="SAM" id="Coils"/>
    </source>
</evidence>
<evidence type="ECO:0000256" key="2">
    <source>
        <dbReference type="ARBA" id="ARBA00022618"/>
    </source>
</evidence>
<evidence type="ECO:0000313" key="8">
    <source>
        <dbReference type="EMBL" id="OGD83338.1"/>
    </source>
</evidence>
<keyword evidence="1" id="KW-1003">Cell membrane</keyword>
<dbReference type="InterPro" id="IPR023081">
    <property type="entry name" value="Cell_div_FtsB"/>
</dbReference>
<evidence type="ECO:0000256" key="5">
    <source>
        <dbReference type="ARBA" id="ARBA00023136"/>
    </source>
</evidence>
<keyword evidence="6" id="KW-0131">Cell cycle</keyword>
<gene>
    <name evidence="8" type="ORF">A2165_04325</name>
</gene>
<dbReference type="Proteomes" id="UP000179252">
    <property type="component" value="Unassembled WGS sequence"/>
</dbReference>
<evidence type="ECO:0000256" key="3">
    <source>
        <dbReference type="ARBA" id="ARBA00022692"/>
    </source>
</evidence>
<comment type="caution">
    <text evidence="8">The sequence shown here is derived from an EMBL/GenBank/DDBJ whole genome shotgun (WGS) entry which is preliminary data.</text>
</comment>
<dbReference type="PANTHER" id="PTHR37485:SF1">
    <property type="entry name" value="CELL DIVISION PROTEIN FTSB"/>
    <property type="match status" value="1"/>
</dbReference>
<dbReference type="EMBL" id="MFAU01000052">
    <property type="protein sequence ID" value="OGD83338.1"/>
    <property type="molecule type" value="Genomic_DNA"/>
</dbReference>
<dbReference type="GO" id="GO:0030428">
    <property type="term" value="C:cell septum"/>
    <property type="evidence" value="ECO:0007669"/>
    <property type="project" value="TreeGrafter"/>
</dbReference>
<keyword evidence="7" id="KW-0175">Coiled coil</keyword>
<reference evidence="8 9" key="1">
    <citation type="journal article" date="2016" name="Nat. Commun.">
        <title>Thousands of microbial genomes shed light on interconnected biogeochemical processes in an aquifer system.</title>
        <authorList>
            <person name="Anantharaman K."/>
            <person name="Brown C.T."/>
            <person name="Hug L.A."/>
            <person name="Sharon I."/>
            <person name="Castelle C.J."/>
            <person name="Probst A.J."/>
            <person name="Thomas B.C."/>
            <person name="Singh A."/>
            <person name="Wilkins M.J."/>
            <person name="Karaoz U."/>
            <person name="Brodie E.L."/>
            <person name="Williams K.H."/>
            <person name="Hubbard S.S."/>
            <person name="Banfield J.F."/>
        </authorList>
    </citation>
    <scope>NUCLEOTIDE SEQUENCE [LARGE SCALE GENOMIC DNA]</scope>
</reference>
<evidence type="ECO:0000256" key="6">
    <source>
        <dbReference type="ARBA" id="ARBA00023306"/>
    </source>
</evidence>
<dbReference type="InterPro" id="IPR007060">
    <property type="entry name" value="FtsL/DivIC"/>
</dbReference>
<keyword evidence="2" id="KW-0132">Cell division</keyword>
<evidence type="ECO:0000256" key="1">
    <source>
        <dbReference type="ARBA" id="ARBA00022475"/>
    </source>
</evidence>
<protein>
    <recommendedName>
        <fullName evidence="10">Cell division protein FtsL</fullName>
    </recommendedName>
</protein>
<feature type="non-terminal residue" evidence="8">
    <location>
        <position position="92"/>
    </location>
</feature>
<feature type="coiled-coil region" evidence="7">
    <location>
        <begin position="28"/>
        <end position="62"/>
    </location>
</feature>
<keyword evidence="3" id="KW-0812">Transmembrane</keyword>
<sequence length="92" mass="10573">MKRNFLLFLGVLVSILLVVNSTKRILTFRATSQKVAEAENQLEQLRQENDALKKDLEYKKGDEFAEEEIRNKLGLVKEGESVVIIPKEDEKP</sequence>
<evidence type="ECO:0008006" key="10">
    <source>
        <dbReference type="Google" id="ProtNLM"/>
    </source>
</evidence>
<dbReference type="GO" id="GO:0043093">
    <property type="term" value="P:FtsZ-dependent cytokinesis"/>
    <property type="evidence" value="ECO:0007669"/>
    <property type="project" value="TreeGrafter"/>
</dbReference>
<keyword evidence="4" id="KW-1133">Transmembrane helix</keyword>
<name>A0A1F5FUQ1_9BACT</name>